<keyword evidence="2" id="KW-0808">Transferase</keyword>
<accession>A0A382SRD3</accession>
<sequence length="186" mass="21161">VVSGIILAGGLSTRLGRDKSVEPIANQTLLSRIYEKLSQITNDITVVVNTKEKAEKIPIPNVEIVLDLYPNCGSLGGMFTGLTYAKQEWGFVVACDMPFINIQLIEKMIELRTYHDAVVPYLNDFPEPTHALYSKKCLPHIEKYLKNNQLKISNFFKDVHINKIPAEIIKEYDPEFLSFFNINNEK</sequence>
<evidence type="ECO:0000256" key="2">
    <source>
        <dbReference type="ARBA" id="ARBA00022679"/>
    </source>
</evidence>
<organism evidence="9">
    <name type="scientific">marine metagenome</name>
    <dbReference type="NCBI Taxonomy" id="408172"/>
    <lineage>
        <taxon>unclassified sequences</taxon>
        <taxon>metagenomes</taxon>
        <taxon>ecological metagenomes</taxon>
    </lineage>
</organism>
<dbReference type="SUPFAM" id="SSF53448">
    <property type="entry name" value="Nucleotide-diphospho-sugar transferases"/>
    <property type="match status" value="1"/>
</dbReference>
<keyword evidence="7" id="KW-0501">Molybdenum cofactor biosynthesis</keyword>
<evidence type="ECO:0000256" key="7">
    <source>
        <dbReference type="ARBA" id="ARBA00023150"/>
    </source>
</evidence>
<dbReference type="EMBL" id="UINC01130398">
    <property type="protein sequence ID" value="SVD11441.1"/>
    <property type="molecule type" value="Genomic_DNA"/>
</dbReference>
<reference evidence="9" key="1">
    <citation type="submission" date="2018-05" db="EMBL/GenBank/DDBJ databases">
        <authorList>
            <person name="Lanie J.A."/>
            <person name="Ng W.-L."/>
            <person name="Kazmierczak K.M."/>
            <person name="Andrzejewski T.M."/>
            <person name="Davidsen T.M."/>
            <person name="Wayne K.J."/>
            <person name="Tettelin H."/>
            <person name="Glass J.I."/>
            <person name="Rusch D."/>
            <person name="Podicherti R."/>
            <person name="Tsui H.-C.T."/>
            <person name="Winkler M.E."/>
        </authorList>
    </citation>
    <scope>NUCLEOTIDE SEQUENCE</scope>
</reference>
<evidence type="ECO:0000256" key="1">
    <source>
        <dbReference type="ARBA" id="ARBA00022490"/>
    </source>
</evidence>
<feature type="non-terminal residue" evidence="9">
    <location>
        <position position="186"/>
    </location>
</feature>
<dbReference type="InterPro" id="IPR013482">
    <property type="entry name" value="Molybde_CF_guanTrfase"/>
</dbReference>
<dbReference type="PANTHER" id="PTHR19136">
    <property type="entry name" value="MOLYBDENUM COFACTOR GUANYLYLTRANSFERASE"/>
    <property type="match status" value="1"/>
</dbReference>
<evidence type="ECO:0000313" key="9">
    <source>
        <dbReference type="EMBL" id="SVD11441.1"/>
    </source>
</evidence>
<dbReference type="GO" id="GO:0005525">
    <property type="term" value="F:GTP binding"/>
    <property type="evidence" value="ECO:0007669"/>
    <property type="project" value="UniProtKB-KW"/>
</dbReference>
<dbReference type="PANTHER" id="PTHR19136:SF81">
    <property type="entry name" value="MOLYBDENUM COFACTOR GUANYLYLTRANSFERASE"/>
    <property type="match status" value="1"/>
</dbReference>
<dbReference type="AlphaFoldDB" id="A0A382SRD3"/>
<dbReference type="Gene3D" id="3.90.550.10">
    <property type="entry name" value="Spore Coat Polysaccharide Biosynthesis Protein SpsA, Chain A"/>
    <property type="match status" value="1"/>
</dbReference>
<dbReference type="InterPro" id="IPR025877">
    <property type="entry name" value="MobA-like_NTP_Trfase"/>
</dbReference>
<evidence type="ECO:0000259" key="8">
    <source>
        <dbReference type="Pfam" id="PF12804"/>
    </source>
</evidence>
<evidence type="ECO:0000256" key="5">
    <source>
        <dbReference type="ARBA" id="ARBA00022842"/>
    </source>
</evidence>
<feature type="non-terminal residue" evidence="9">
    <location>
        <position position="1"/>
    </location>
</feature>
<dbReference type="Pfam" id="PF12804">
    <property type="entry name" value="NTP_transf_3"/>
    <property type="match status" value="1"/>
</dbReference>
<keyword evidence="6" id="KW-0342">GTP-binding</keyword>
<evidence type="ECO:0000256" key="4">
    <source>
        <dbReference type="ARBA" id="ARBA00022741"/>
    </source>
</evidence>
<dbReference type="GO" id="GO:0006777">
    <property type="term" value="P:Mo-molybdopterin cofactor biosynthetic process"/>
    <property type="evidence" value="ECO:0007669"/>
    <property type="project" value="UniProtKB-KW"/>
</dbReference>
<protein>
    <recommendedName>
        <fullName evidence="8">MobA-like NTP transferase domain-containing protein</fullName>
    </recommendedName>
</protein>
<keyword evidence="1" id="KW-0963">Cytoplasm</keyword>
<dbReference type="GO" id="GO:0016779">
    <property type="term" value="F:nucleotidyltransferase activity"/>
    <property type="evidence" value="ECO:0007669"/>
    <property type="project" value="UniProtKB-ARBA"/>
</dbReference>
<dbReference type="CDD" id="cd02503">
    <property type="entry name" value="MobA"/>
    <property type="match status" value="1"/>
</dbReference>
<gene>
    <name evidence="9" type="ORF">METZ01_LOCUS364295</name>
</gene>
<proteinExistence type="predicted"/>
<keyword evidence="5" id="KW-0460">Magnesium</keyword>
<evidence type="ECO:0000256" key="3">
    <source>
        <dbReference type="ARBA" id="ARBA00022723"/>
    </source>
</evidence>
<evidence type="ECO:0000256" key="6">
    <source>
        <dbReference type="ARBA" id="ARBA00023134"/>
    </source>
</evidence>
<name>A0A382SRD3_9ZZZZ</name>
<dbReference type="InterPro" id="IPR029044">
    <property type="entry name" value="Nucleotide-diphossugar_trans"/>
</dbReference>
<feature type="domain" description="MobA-like NTP transferase" evidence="8">
    <location>
        <begin position="4"/>
        <end position="150"/>
    </location>
</feature>
<keyword evidence="4" id="KW-0547">Nucleotide-binding</keyword>
<dbReference type="GO" id="GO:0046872">
    <property type="term" value="F:metal ion binding"/>
    <property type="evidence" value="ECO:0007669"/>
    <property type="project" value="UniProtKB-KW"/>
</dbReference>
<keyword evidence="3" id="KW-0479">Metal-binding</keyword>